<dbReference type="Gene3D" id="2.130.10.10">
    <property type="entry name" value="YVTN repeat-like/Quinoprotein amine dehydrogenase"/>
    <property type="match status" value="1"/>
</dbReference>
<sequence>MMAHVFSDGAMNARTFHTVQEAAANALALNRDYSQVVIAGRSVFKVFSIEDEAFQEKANLRVSEKRFLNLNYSSIDVVWNALDGKLTTPFNFMDLPGHVYLLFFFHVMIADNILATAATNGAVVLWNLGRSSRSKQEHVFNDHKRTVNKVSFHPSEAQSLLSGSQDGTMKFFDLRKKEAVITFHSNAESVRDVEFNPHNHSKFAAVSENGTVGLWDLRKTERAERQFTAHSGPIFTCDWHPENRNWLATAGRDKTIKAGLECRAESLFRTYSSDNSFCWSHQVETCKKDHTLYQHAFRDAQRPAEKAKPMALSMGVRGEICWAKKIPHPDADQRASLNRFNPFFRRASGFKDQFVEAKSEVYMYQIMEPLLSQRYLADIAKGYILSGKSFTEICEHNAAVARHAKREQVSMTWHIVRHLYASPTSESSKGLLSLPFVGSGSGGGRIGEGVMGTGAGRVGDVGGDEDRGDSRHHSGEKGSDAGGLPPGAIFTQVSEDLDSDVNATDDGDIIEKNLFNMPGGGFGGGLMSDNLFCDVEDPMVTTPSAERTNSFSLTSLDVPHEEDWTLPSEAFQPRHEIQDRSPPPEEFSSTHAEIQDAEVESSSGSNILEANDILSLPGSGTQSAPSWDFSPLVIECLHFYAELGDVQTAVSLLLVLGDRVRNAIPKNVQESWCEGYLEILSRLRLFNVATQVIELCTLPSIHSLNHQSTVYHTKCPQCDHLLVRSGWACDRCRQLTNTCSVCHQVVRGLYVWCQGCGHGGHMTHLKDWFSQNTTCPTGCQHLCSF</sequence>
<dbReference type="InterPro" id="IPR015943">
    <property type="entry name" value="WD40/YVTN_repeat-like_dom_sf"/>
</dbReference>
<keyword evidence="9" id="KW-1185">Reference proteome</keyword>
<feature type="repeat" description="WD" evidence="5">
    <location>
        <begin position="140"/>
        <end position="182"/>
    </location>
</feature>
<feature type="region of interest" description="Disordered" evidence="6">
    <location>
        <begin position="567"/>
        <end position="603"/>
    </location>
</feature>
<dbReference type="Pfam" id="PF17120">
    <property type="entry name" value="zf-RING_16"/>
    <property type="match status" value="1"/>
</dbReference>
<evidence type="ECO:0000256" key="3">
    <source>
        <dbReference type="ARBA" id="ARBA00022737"/>
    </source>
</evidence>
<dbReference type="SMART" id="SM00320">
    <property type="entry name" value="WD40"/>
    <property type="match status" value="4"/>
</dbReference>
<dbReference type="GO" id="GO:0016239">
    <property type="term" value="P:positive regulation of macroautophagy"/>
    <property type="evidence" value="ECO:0007669"/>
    <property type="project" value="TreeGrafter"/>
</dbReference>
<dbReference type="InterPro" id="IPR049566">
    <property type="entry name" value="WDR59_RTC1-like_RING_Znf"/>
</dbReference>
<feature type="compositionally biased region" description="Basic and acidic residues" evidence="6">
    <location>
        <begin position="464"/>
        <end position="479"/>
    </location>
</feature>
<evidence type="ECO:0000259" key="7">
    <source>
        <dbReference type="Pfam" id="PF17120"/>
    </source>
</evidence>
<dbReference type="PROSITE" id="PS50082">
    <property type="entry name" value="WD_REPEATS_2"/>
    <property type="match status" value="2"/>
</dbReference>
<organism evidence="8">
    <name type="scientific">Darwinula stevensoni</name>
    <dbReference type="NCBI Taxonomy" id="69355"/>
    <lineage>
        <taxon>Eukaryota</taxon>
        <taxon>Metazoa</taxon>
        <taxon>Ecdysozoa</taxon>
        <taxon>Arthropoda</taxon>
        <taxon>Crustacea</taxon>
        <taxon>Oligostraca</taxon>
        <taxon>Ostracoda</taxon>
        <taxon>Podocopa</taxon>
        <taxon>Podocopida</taxon>
        <taxon>Darwinulocopina</taxon>
        <taxon>Darwinuloidea</taxon>
        <taxon>Darwinulidae</taxon>
        <taxon>Darwinula</taxon>
    </lineage>
</organism>
<keyword evidence="2 5" id="KW-0853">WD repeat</keyword>
<feature type="region of interest" description="Disordered" evidence="6">
    <location>
        <begin position="452"/>
        <end position="490"/>
    </location>
</feature>
<dbReference type="EMBL" id="LR899564">
    <property type="protein sequence ID" value="CAD7240637.1"/>
    <property type="molecule type" value="Genomic_DNA"/>
</dbReference>
<feature type="domain" description="WDR59/RTC1-like RING zinc finger" evidence="7">
    <location>
        <begin position="734"/>
        <end position="781"/>
    </location>
</feature>
<dbReference type="GO" id="GO:1904263">
    <property type="term" value="P:positive regulation of TORC1 signaling"/>
    <property type="evidence" value="ECO:0007669"/>
    <property type="project" value="TreeGrafter"/>
</dbReference>
<evidence type="ECO:0000256" key="6">
    <source>
        <dbReference type="SAM" id="MobiDB-lite"/>
    </source>
</evidence>
<dbReference type="PANTHER" id="PTHR46200">
    <property type="entry name" value="GATOR COMPLEX PROTEIN WDR24"/>
    <property type="match status" value="1"/>
</dbReference>
<dbReference type="EMBL" id="CAJPEV010000047">
    <property type="protein sequence ID" value="CAG0879574.1"/>
    <property type="molecule type" value="Genomic_DNA"/>
</dbReference>
<dbReference type="OrthoDB" id="60955at2759"/>
<dbReference type="GO" id="GO:0034198">
    <property type="term" value="P:cellular response to amino acid starvation"/>
    <property type="evidence" value="ECO:0007669"/>
    <property type="project" value="TreeGrafter"/>
</dbReference>
<evidence type="ECO:0000256" key="1">
    <source>
        <dbReference type="ARBA" id="ARBA00008134"/>
    </source>
</evidence>
<dbReference type="CDD" id="cd16693">
    <property type="entry name" value="mRING-H2-C3H3C2_WDR24"/>
    <property type="match status" value="1"/>
</dbReference>
<dbReference type="GO" id="GO:0061700">
    <property type="term" value="C:GATOR2 complex"/>
    <property type="evidence" value="ECO:0007669"/>
    <property type="project" value="TreeGrafter"/>
</dbReference>
<dbReference type="AlphaFoldDB" id="A0A7R8ZY20"/>
<name>A0A7R8ZY20_9CRUS</name>
<dbReference type="InterPro" id="IPR036322">
    <property type="entry name" value="WD40_repeat_dom_sf"/>
</dbReference>
<protein>
    <recommendedName>
        <fullName evidence="4">GATOR2 complex protein WDR24</fullName>
    </recommendedName>
</protein>
<dbReference type="GO" id="GO:0005774">
    <property type="term" value="C:vacuolar membrane"/>
    <property type="evidence" value="ECO:0007669"/>
    <property type="project" value="TreeGrafter"/>
</dbReference>
<feature type="compositionally biased region" description="Basic and acidic residues" evidence="6">
    <location>
        <begin position="572"/>
        <end position="583"/>
    </location>
</feature>
<keyword evidence="3" id="KW-0677">Repeat</keyword>
<proteinExistence type="inferred from homology"/>
<evidence type="ECO:0000313" key="9">
    <source>
        <dbReference type="Proteomes" id="UP000677054"/>
    </source>
</evidence>
<evidence type="ECO:0000313" key="8">
    <source>
        <dbReference type="EMBL" id="CAD7240637.1"/>
    </source>
</evidence>
<evidence type="ECO:0000256" key="4">
    <source>
        <dbReference type="ARBA" id="ARBA00040269"/>
    </source>
</evidence>
<dbReference type="SUPFAM" id="SSF50978">
    <property type="entry name" value="WD40 repeat-like"/>
    <property type="match status" value="1"/>
</dbReference>
<gene>
    <name evidence="8" type="ORF">DSTB1V02_LOCUS656</name>
</gene>
<dbReference type="InterPro" id="IPR037590">
    <property type="entry name" value="WDR24"/>
</dbReference>
<dbReference type="PANTHER" id="PTHR46200:SF1">
    <property type="entry name" value="GATOR COMPLEX PROTEIN WDR24"/>
    <property type="match status" value="1"/>
</dbReference>
<feature type="repeat" description="WD" evidence="5">
    <location>
        <begin position="183"/>
        <end position="225"/>
    </location>
</feature>
<dbReference type="PROSITE" id="PS50294">
    <property type="entry name" value="WD_REPEATS_REGION"/>
    <property type="match status" value="1"/>
</dbReference>
<evidence type="ECO:0000256" key="5">
    <source>
        <dbReference type="PROSITE-ProRule" id="PRU00221"/>
    </source>
</evidence>
<dbReference type="GO" id="GO:0005829">
    <property type="term" value="C:cytosol"/>
    <property type="evidence" value="ECO:0007669"/>
    <property type="project" value="TreeGrafter"/>
</dbReference>
<reference evidence="8" key="1">
    <citation type="submission" date="2020-11" db="EMBL/GenBank/DDBJ databases">
        <authorList>
            <person name="Tran Van P."/>
        </authorList>
    </citation>
    <scope>NUCLEOTIDE SEQUENCE</scope>
</reference>
<evidence type="ECO:0000256" key="2">
    <source>
        <dbReference type="ARBA" id="ARBA00022574"/>
    </source>
</evidence>
<dbReference type="InterPro" id="IPR001680">
    <property type="entry name" value="WD40_rpt"/>
</dbReference>
<feature type="compositionally biased region" description="Gly residues" evidence="6">
    <location>
        <begin position="452"/>
        <end position="461"/>
    </location>
</feature>
<dbReference type="Proteomes" id="UP000677054">
    <property type="component" value="Unassembled WGS sequence"/>
</dbReference>
<comment type="similarity">
    <text evidence="1">Belongs to the WD repeat WDR24 family.</text>
</comment>
<dbReference type="Pfam" id="PF21720">
    <property type="entry name" value="MIOS_WD40"/>
    <property type="match status" value="1"/>
</dbReference>
<accession>A0A7R8ZY20</accession>